<evidence type="ECO:0000256" key="2">
    <source>
        <dbReference type="ARBA" id="ARBA00005051"/>
    </source>
</evidence>
<dbReference type="Proteomes" id="UP000215459">
    <property type="component" value="Unassembled WGS sequence"/>
</dbReference>
<proteinExistence type="predicted"/>
<reference evidence="10 11" key="1">
    <citation type="submission" date="2017-07" db="EMBL/GenBank/DDBJ databases">
        <title>The genome sequence of Paludifilum halophilum highlights mechanisms for microbial adaptation to high salt environemnts.</title>
        <authorList>
            <person name="Belbahri L."/>
        </authorList>
    </citation>
    <scope>NUCLEOTIDE SEQUENCE [LARGE SCALE GENOMIC DNA]</scope>
    <source>
        <strain evidence="10 11">DSM 102817</strain>
    </source>
</reference>
<dbReference type="Pfam" id="PF01288">
    <property type="entry name" value="HPPK"/>
    <property type="match status" value="1"/>
</dbReference>
<evidence type="ECO:0000313" key="11">
    <source>
        <dbReference type="Proteomes" id="UP000215459"/>
    </source>
</evidence>
<evidence type="ECO:0000256" key="7">
    <source>
        <dbReference type="ARBA" id="ARBA00022840"/>
    </source>
</evidence>
<dbReference type="EMBL" id="NOWF01000013">
    <property type="protein sequence ID" value="OYD06332.1"/>
    <property type="molecule type" value="Genomic_DNA"/>
</dbReference>
<dbReference type="PANTHER" id="PTHR43071">
    <property type="entry name" value="2-AMINO-4-HYDROXY-6-HYDROXYMETHYLDIHYDROPTERIDINE PYROPHOSPHOKINASE"/>
    <property type="match status" value="1"/>
</dbReference>
<evidence type="ECO:0000256" key="4">
    <source>
        <dbReference type="ARBA" id="ARBA00022679"/>
    </source>
</evidence>
<dbReference type="SUPFAM" id="SSF55083">
    <property type="entry name" value="6-hydroxymethyl-7,8-dihydropterin pyrophosphokinase, HPPK"/>
    <property type="match status" value="1"/>
</dbReference>
<evidence type="ECO:0000256" key="8">
    <source>
        <dbReference type="ARBA" id="ARBA00022909"/>
    </source>
</evidence>
<dbReference type="OrthoDB" id="9808041at2"/>
<dbReference type="UniPathway" id="UPA00077">
    <property type="reaction ID" value="UER00155"/>
</dbReference>
<keyword evidence="5" id="KW-0547">Nucleotide-binding</keyword>
<evidence type="ECO:0000256" key="1">
    <source>
        <dbReference type="ARBA" id="ARBA00000198"/>
    </source>
</evidence>
<dbReference type="Gene3D" id="3.30.70.560">
    <property type="entry name" value="7,8-Dihydro-6-hydroxymethylpterin-pyrophosphokinase HPPK"/>
    <property type="match status" value="1"/>
</dbReference>
<dbReference type="EC" id="2.7.6.3" evidence="3"/>
<feature type="domain" description="7,8-dihydro-6-hydroxymethylpterin-pyrophosphokinase" evidence="9">
    <location>
        <begin position="91"/>
        <end position="102"/>
    </location>
</feature>
<comment type="catalytic activity">
    <reaction evidence="1">
        <text>6-hydroxymethyl-7,8-dihydropterin + ATP = (7,8-dihydropterin-6-yl)methyl diphosphate + AMP + H(+)</text>
        <dbReference type="Rhea" id="RHEA:11412"/>
        <dbReference type="ChEBI" id="CHEBI:15378"/>
        <dbReference type="ChEBI" id="CHEBI:30616"/>
        <dbReference type="ChEBI" id="CHEBI:44841"/>
        <dbReference type="ChEBI" id="CHEBI:72950"/>
        <dbReference type="ChEBI" id="CHEBI:456215"/>
        <dbReference type="EC" id="2.7.6.3"/>
    </reaction>
</comment>
<dbReference type="AlphaFoldDB" id="A0A235B263"/>
<dbReference type="GO" id="GO:0003848">
    <property type="term" value="F:2-amino-4-hydroxy-6-hydroxymethyldihydropteridine diphosphokinase activity"/>
    <property type="evidence" value="ECO:0007669"/>
    <property type="project" value="UniProtKB-EC"/>
</dbReference>
<gene>
    <name evidence="10" type="primary">folK</name>
    <name evidence="10" type="ORF">CHM34_16590</name>
</gene>
<dbReference type="InterPro" id="IPR035907">
    <property type="entry name" value="Hppk_sf"/>
</dbReference>
<dbReference type="RefSeq" id="WP_094265733.1">
    <property type="nucleotide sequence ID" value="NZ_NOWF01000013.1"/>
</dbReference>
<keyword evidence="6 10" id="KW-0418">Kinase</keyword>
<dbReference type="PROSITE" id="PS00794">
    <property type="entry name" value="HPPK"/>
    <property type="match status" value="1"/>
</dbReference>
<evidence type="ECO:0000256" key="3">
    <source>
        <dbReference type="ARBA" id="ARBA00013253"/>
    </source>
</evidence>
<evidence type="ECO:0000259" key="9">
    <source>
        <dbReference type="PROSITE" id="PS00794"/>
    </source>
</evidence>
<comment type="pathway">
    <text evidence="2">Cofactor biosynthesis; tetrahydrofolate biosynthesis; 2-amino-4-hydroxy-6-hydroxymethyl-7,8-dihydropteridine diphosphate from 7,8-dihydroneopterin triphosphate: step 4/4.</text>
</comment>
<dbReference type="GO" id="GO:0016301">
    <property type="term" value="F:kinase activity"/>
    <property type="evidence" value="ECO:0007669"/>
    <property type="project" value="UniProtKB-KW"/>
</dbReference>
<dbReference type="GO" id="GO:0046654">
    <property type="term" value="P:tetrahydrofolate biosynthetic process"/>
    <property type="evidence" value="ECO:0007669"/>
    <property type="project" value="UniProtKB-UniPathway"/>
</dbReference>
<evidence type="ECO:0000256" key="5">
    <source>
        <dbReference type="ARBA" id="ARBA00022741"/>
    </source>
</evidence>
<keyword evidence="11" id="KW-1185">Reference proteome</keyword>
<keyword evidence="7" id="KW-0067">ATP-binding</keyword>
<evidence type="ECO:0000313" key="10">
    <source>
        <dbReference type="EMBL" id="OYD06332.1"/>
    </source>
</evidence>
<dbReference type="PANTHER" id="PTHR43071:SF1">
    <property type="entry name" value="2-AMINO-4-HYDROXY-6-HYDROXYMETHYLDIHYDROPTERIDINE PYROPHOSPHOKINASE"/>
    <property type="match status" value="1"/>
</dbReference>
<name>A0A235B263_9BACL</name>
<comment type="caution">
    <text evidence="10">The sequence shown here is derived from an EMBL/GenBank/DDBJ whole genome shotgun (WGS) entry which is preliminary data.</text>
</comment>
<accession>A0A235B263</accession>
<protein>
    <recommendedName>
        <fullName evidence="3">2-amino-4-hydroxy-6-hydroxymethyldihydropteridine diphosphokinase</fullName>
        <ecNumber evidence="3">2.7.6.3</ecNumber>
    </recommendedName>
</protein>
<dbReference type="InterPro" id="IPR000550">
    <property type="entry name" value="Hppk"/>
</dbReference>
<keyword evidence="8" id="KW-0289">Folate biosynthesis</keyword>
<keyword evidence="4" id="KW-0808">Transferase</keyword>
<evidence type="ECO:0000256" key="6">
    <source>
        <dbReference type="ARBA" id="ARBA00022777"/>
    </source>
</evidence>
<dbReference type="GO" id="GO:0046656">
    <property type="term" value="P:folic acid biosynthetic process"/>
    <property type="evidence" value="ECO:0007669"/>
    <property type="project" value="UniProtKB-KW"/>
</dbReference>
<dbReference type="NCBIfam" id="TIGR01498">
    <property type="entry name" value="folK"/>
    <property type="match status" value="1"/>
</dbReference>
<organism evidence="10 11">
    <name type="scientific">Paludifilum halophilum</name>
    <dbReference type="NCBI Taxonomy" id="1642702"/>
    <lineage>
        <taxon>Bacteria</taxon>
        <taxon>Bacillati</taxon>
        <taxon>Bacillota</taxon>
        <taxon>Bacilli</taxon>
        <taxon>Bacillales</taxon>
        <taxon>Thermoactinomycetaceae</taxon>
        <taxon>Paludifilum</taxon>
    </lineage>
</organism>
<dbReference type="CDD" id="cd00483">
    <property type="entry name" value="HPPK"/>
    <property type="match status" value="1"/>
</dbReference>
<dbReference type="GO" id="GO:0005524">
    <property type="term" value="F:ATP binding"/>
    <property type="evidence" value="ECO:0007669"/>
    <property type="project" value="UniProtKB-KW"/>
</dbReference>
<sequence>MSRGQTAYIGLGTNLGRRLNNLEEALNRLNRREGIAVTRFSSVYETSPVGYTDQPDFLNMAAELETDFSPRELLRTLLEVEQELHRVRMVRWGPRTLDLDLLLYGDLTMTDEELILPHPRMVERAFVLIPLREIAPEVVIPGTGKTVDAWVRTLEPVEDVWATSHSLRLEQRSTPSRTPLS</sequence>